<name>A0ABP3PQN3_9PROT</name>
<gene>
    <name evidence="3" type="ORF">GCM10008942_16330</name>
</gene>
<keyword evidence="4" id="KW-1185">Reference proteome</keyword>
<dbReference type="RefSeq" id="WP_208393659.1">
    <property type="nucleotide sequence ID" value="NZ_BAAADD010000004.1"/>
</dbReference>
<dbReference type="EMBL" id="BAAADD010000004">
    <property type="protein sequence ID" value="GAA0568458.1"/>
    <property type="molecule type" value="Genomic_DNA"/>
</dbReference>
<feature type="domain" description="Isochorismatase-like" evidence="2">
    <location>
        <begin position="21"/>
        <end position="190"/>
    </location>
</feature>
<accession>A0ABP3PQN3</accession>
<dbReference type="Proteomes" id="UP001499951">
    <property type="component" value="Unassembled WGS sequence"/>
</dbReference>
<dbReference type="GO" id="GO:0016787">
    <property type="term" value="F:hydrolase activity"/>
    <property type="evidence" value="ECO:0007669"/>
    <property type="project" value="UniProtKB-KW"/>
</dbReference>
<organism evidence="3 4">
    <name type="scientific">Rhizomicrobium electricum</name>
    <dbReference type="NCBI Taxonomy" id="480070"/>
    <lineage>
        <taxon>Bacteria</taxon>
        <taxon>Pseudomonadati</taxon>
        <taxon>Pseudomonadota</taxon>
        <taxon>Alphaproteobacteria</taxon>
        <taxon>Micropepsales</taxon>
        <taxon>Micropepsaceae</taxon>
        <taxon>Rhizomicrobium</taxon>
    </lineage>
</organism>
<evidence type="ECO:0000313" key="4">
    <source>
        <dbReference type="Proteomes" id="UP001499951"/>
    </source>
</evidence>
<dbReference type="SUPFAM" id="SSF52499">
    <property type="entry name" value="Isochorismatase-like hydrolases"/>
    <property type="match status" value="1"/>
</dbReference>
<evidence type="ECO:0000256" key="1">
    <source>
        <dbReference type="ARBA" id="ARBA00022801"/>
    </source>
</evidence>
<dbReference type="Gene3D" id="3.40.50.850">
    <property type="entry name" value="Isochorismatase-like"/>
    <property type="match status" value="1"/>
</dbReference>
<dbReference type="PANTHER" id="PTHR43540">
    <property type="entry name" value="PEROXYUREIDOACRYLATE/UREIDOACRYLATE AMIDOHYDROLASE-RELATED"/>
    <property type="match status" value="1"/>
</dbReference>
<protein>
    <submittedName>
        <fullName evidence="3">Cysteine hydrolase family protein</fullName>
    </submittedName>
</protein>
<keyword evidence="1 3" id="KW-0378">Hydrolase</keyword>
<sequence length="195" mass="20731">MAKTLLSLAGHEPALPKLAESALVLIDYQNEYLKGPLELPDAAPAIAAAERILNAARVAGSRVIHVFQRGAPGGLFDRQGWGGQPIEQLKPVSFEDVVEKPRPSSFFQTDLDMRLGASGRAVIFMGFMTHMCVSTTVRDALSFGYVSTVVADACASRDLPGPNGLVPARTIHEAELAALGDRFAGIFTAAQILGE</sequence>
<dbReference type="InterPro" id="IPR000868">
    <property type="entry name" value="Isochorismatase-like_dom"/>
</dbReference>
<evidence type="ECO:0000259" key="2">
    <source>
        <dbReference type="Pfam" id="PF00857"/>
    </source>
</evidence>
<proteinExistence type="predicted"/>
<dbReference type="InterPro" id="IPR050272">
    <property type="entry name" value="Isochorismatase-like_hydrls"/>
</dbReference>
<comment type="caution">
    <text evidence="3">The sequence shown here is derived from an EMBL/GenBank/DDBJ whole genome shotgun (WGS) entry which is preliminary data.</text>
</comment>
<dbReference type="InterPro" id="IPR036380">
    <property type="entry name" value="Isochorismatase-like_sf"/>
</dbReference>
<dbReference type="Pfam" id="PF00857">
    <property type="entry name" value="Isochorismatase"/>
    <property type="match status" value="1"/>
</dbReference>
<evidence type="ECO:0000313" key="3">
    <source>
        <dbReference type="EMBL" id="GAA0568458.1"/>
    </source>
</evidence>
<dbReference type="PANTHER" id="PTHR43540:SF15">
    <property type="entry name" value="BLR5631 PROTEIN"/>
    <property type="match status" value="1"/>
</dbReference>
<dbReference type="CDD" id="cd01014">
    <property type="entry name" value="nicotinamidase_related"/>
    <property type="match status" value="1"/>
</dbReference>
<reference evidence="4" key="1">
    <citation type="journal article" date="2019" name="Int. J. Syst. Evol. Microbiol.">
        <title>The Global Catalogue of Microorganisms (GCM) 10K type strain sequencing project: providing services to taxonomists for standard genome sequencing and annotation.</title>
        <authorList>
            <consortium name="The Broad Institute Genomics Platform"/>
            <consortium name="The Broad Institute Genome Sequencing Center for Infectious Disease"/>
            <person name="Wu L."/>
            <person name="Ma J."/>
        </authorList>
    </citation>
    <scope>NUCLEOTIDE SEQUENCE [LARGE SCALE GENOMIC DNA]</scope>
    <source>
        <strain evidence="4">JCM 15089</strain>
    </source>
</reference>